<dbReference type="AlphaFoldDB" id="A0A161MML9"/>
<reference evidence="2" key="1">
    <citation type="submission" date="2016-04" db="EMBL/GenBank/DDBJ databases">
        <authorList>
            <person name="Calderon-Fernandez G.M.Sr."/>
        </authorList>
    </citation>
    <scope>NUCLEOTIDE SEQUENCE</scope>
    <source>
        <strain evidence="2">Int1</strain>
        <tissue evidence="2">Integument</tissue>
    </source>
</reference>
<evidence type="ECO:0000313" key="2">
    <source>
        <dbReference type="EMBL" id="JAR99048.1"/>
    </source>
</evidence>
<proteinExistence type="predicted"/>
<name>A0A161MML9_TRIIF</name>
<dbReference type="EMBL" id="GEMB01004221">
    <property type="protein sequence ID" value="JAR99048.1"/>
    <property type="molecule type" value="Transcribed_RNA"/>
</dbReference>
<sequence length="209" mass="23321">HLSLPVPTFPSDNNCLIEERGLTKNMAPKKKCSCCECKKKSKEKDCSQYPAGIQKEDLLWAYFVMRMMCEVLGDPDLLKRIQDRQATGPTTMFDLAMMCCASKNPEAFKAAAEAAKAENAALEAKKKEEEEEKKRRPKKKHGASGGAYSAPLGRGERSQVMPPSDDRPAQWDQYNPNAPPRYPAMSSEYERPPPYYFPGPTQPVSSANP</sequence>
<reference evidence="2" key="2">
    <citation type="journal article" date="2017" name="J. Med. Entomol.">
        <title>Transcriptome Analysis of the Triatoma infestans (Hemiptera: Reduviidae) Integument.</title>
        <authorList>
            <person name="Calderon-Fernandez G.M."/>
            <person name="Moriconi D.E."/>
            <person name="Dulbecco A.B."/>
            <person name="Juarez M.P."/>
        </authorList>
    </citation>
    <scope>NUCLEOTIDE SEQUENCE</scope>
    <source>
        <strain evidence="2">Int1</strain>
        <tissue evidence="2">Integument</tissue>
    </source>
</reference>
<evidence type="ECO:0000256" key="1">
    <source>
        <dbReference type="SAM" id="MobiDB-lite"/>
    </source>
</evidence>
<accession>A0A161MML9</accession>
<feature type="compositionally biased region" description="Basic and acidic residues" evidence="1">
    <location>
        <begin position="123"/>
        <end position="134"/>
    </location>
</feature>
<organism evidence="2">
    <name type="scientific">Triatoma infestans</name>
    <name type="common">Assassin bug</name>
    <dbReference type="NCBI Taxonomy" id="30076"/>
    <lineage>
        <taxon>Eukaryota</taxon>
        <taxon>Metazoa</taxon>
        <taxon>Ecdysozoa</taxon>
        <taxon>Arthropoda</taxon>
        <taxon>Hexapoda</taxon>
        <taxon>Insecta</taxon>
        <taxon>Pterygota</taxon>
        <taxon>Neoptera</taxon>
        <taxon>Paraneoptera</taxon>
        <taxon>Hemiptera</taxon>
        <taxon>Heteroptera</taxon>
        <taxon>Panheteroptera</taxon>
        <taxon>Cimicomorpha</taxon>
        <taxon>Reduviidae</taxon>
        <taxon>Triatominae</taxon>
        <taxon>Triatoma</taxon>
    </lineage>
</organism>
<feature type="compositionally biased region" description="Pro residues" evidence="1">
    <location>
        <begin position="192"/>
        <end position="201"/>
    </location>
</feature>
<feature type="region of interest" description="Disordered" evidence="1">
    <location>
        <begin position="121"/>
        <end position="209"/>
    </location>
</feature>
<protein>
    <submittedName>
        <fullName evidence="2">Uncharacterized protein</fullName>
    </submittedName>
</protein>
<feature type="non-terminal residue" evidence="2">
    <location>
        <position position="1"/>
    </location>
</feature>